<feature type="transmembrane region" description="Helical" evidence="8">
    <location>
        <begin position="15"/>
        <end position="36"/>
    </location>
</feature>
<dbReference type="GO" id="GO:0015112">
    <property type="term" value="F:nitrate transmembrane transporter activity"/>
    <property type="evidence" value="ECO:0007669"/>
    <property type="project" value="InterPro"/>
</dbReference>
<sequence length="397" mass="42945">MATQEDVAHGSRYNAYMALILSTIAMIVCFMSWSNFAPLAAQVAKMFGLSVGQKTLLLATPVLLGSIMRIPVGILSDKYGGKKVYIILMIFILIPLFMITKVHTFGMLLFAALLVGMAGTSFAVGVSYASVWFPKEKQGFALGIVAMGNMGNAVAALTLPRISASKGFTNVYYFLMIITVIIMVLFAIFCKEMPTDKTKSVAGALSVAKESNTWYLSLFYFLTFGLFVSFTNLTPMFLGDIFGINAVTAGLYAALFAFLCTIVRPIGGSAADKFRPMSMLQWIFIIIAAFSLVIMFSFKSQPLFILGIVGTGLAAGWGNGVIFKMVPEVSKGNTGAVTGFVGAVGGLGGFFPPLVVGWIKGWTGSYQWGIALLVLTALVCWYMLRRRFIKGDVHIVK</sequence>
<feature type="transmembrane region" description="Helical" evidence="8">
    <location>
        <begin position="108"/>
        <end position="133"/>
    </location>
</feature>
<keyword evidence="6" id="KW-0534">Nitrate assimilation</keyword>
<evidence type="ECO:0000256" key="4">
    <source>
        <dbReference type="ARBA" id="ARBA00022692"/>
    </source>
</evidence>
<keyword evidence="7 8" id="KW-0472">Membrane</keyword>
<evidence type="ECO:0000256" key="6">
    <source>
        <dbReference type="ARBA" id="ARBA00023063"/>
    </source>
</evidence>
<dbReference type="PATRIC" id="fig|1423776.4.peg.771"/>
<feature type="transmembrane region" description="Helical" evidence="8">
    <location>
        <begin position="242"/>
        <end position="267"/>
    </location>
</feature>
<gene>
    <name evidence="10" type="ORF">FD04_GL000764</name>
</gene>
<dbReference type="STRING" id="1423776.FD04_GL000764"/>
<dbReference type="AlphaFoldDB" id="A0A0R1LZM2"/>
<evidence type="ECO:0000256" key="8">
    <source>
        <dbReference type="SAM" id="Phobius"/>
    </source>
</evidence>
<dbReference type="InterPro" id="IPR044772">
    <property type="entry name" value="NO3_transporter"/>
</dbReference>
<keyword evidence="3" id="KW-0813">Transport</keyword>
<feature type="transmembrane region" description="Helical" evidence="8">
    <location>
        <begin position="304"/>
        <end position="323"/>
    </location>
</feature>
<dbReference type="SUPFAM" id="SSF103473">
    <property type="entry name" value="MFS general substrate transporter"/>
    <property type="match status" value="1"/>
</dbReference>
<feature type="transmembrane region" description="Helical" evidence="8">
    <location>
        <begin position="365"/>
        <end position="384"/>
    </location>
</feature>
<dbReference type="GO" id="GO:0005886">
    <property type="term" value="C:plasma membrane"/>
    <property type="evidence" value="ECO:0007669"/>
    <property type="project" value="UniProtKB-SubCell"/>
</dbReference>
<comment type="caution">
    <text evidence="10">The sequence shown here is derived from an EMBL/GenBank/DDBJ whole genome shotgun (WGS) entry which is preliminary data.</text>
</comment>
<feature type="transmembrane region" description="Helical" evidence="8">
    <location>
        <begin position="140"/>
        <end position="159"/>
    </location>
</feature>
<evidence type="ECO:0000259" key="9">
    <source>
        <dbReference type="PROSITE" id="PS50850"/>
    </source>
</evidence>
<keyword evidence="11" id="KW-1185">Reference proteome</keyword>
<comment type="similarity">
    <text evidence="2">Belongs to the major facilitator superfamily. Nitrate/nitrite porter (TC 2.A.1.8) family.</text>
</comment>
<proteinExistence type="inferred from homology"/>
<dbReference type="OrthoDB" id="9773404at2"/>
<evidence type="ECO:0000256" key="1">
    <source>
        <dbReference type="ARBA" id="ARBA00004651"/>
    </source>
</evidence>
<dbReference type="PANTHER" id="PTHR23515">
    <property type="entry name" value="HIGH-AFFINITY NITRATE TRANSPORTER 2.3"/>
    <property type="match status" value="1"/>
</dbReference>
<dbReference type="CDD" id="cd17341">
    <property type="entry name" value="MFS_NRT2_like"/>
    <property type="match status" value="1"/>
</dbReference>
<dbReference type="GO" id="GO:0042128">
    <property type="term" value="P:nitrate assimilation"/>
    <property type="evidence" value="ECO:0007669"/>
    <property type="project" value="UniProtKB-KW"/>
</dbReference>
<feature type="transmembrane region" description="Helical" evidence="8">
    <location>
        <begin position="171"/>
        <end position="190"/>
    </location>
</feature>
<evidence type="ECO:0000313" key="11">
    <source>
        <dbReference type="Proteomes" id="UP000051160"/>
    </source>
</evidence>
<evidence type="ECO:0000256" key="5">
    <source>
        <dbReference type="ARBA" id="ARBA00022989"/>
    </source>
</evidence>
<feature type="transmembrane region" description="Helical" evidence="8">
    <location>
        <begin position="84"/>
        <end position="102"/>
    </location>
</feature>
<evidence type="ECO:0000256" key="2">
    <source>
        <dbReference type="ARBA" id="ARBA00008432"/>
    </source>
</evidence>
<dbReference type="InterPro" id="IPR036259">
    <property type="entry name" value="MFS_trans_sf"/>
</dbReference>
<evidence type="ECO:0000256" key="3">
    <source>
        <dbReference type="ARBA" id="ARBA00022448"/>
    </source>
</evidence>
<keyword evidence="4 8" id="KW-0812">Transmembrane</keyword>
<keyword evidence="5 8" id="KW-1133">Transmembrane helix</keyword>
<evidence type="ECO:0000256" key="7">
    <source>
        <dbReference type="ARBA" id="ARBA00023136"/>
    </source>
</evidence>
<dbReference type="InterPro" id="IPR020846">
    <property type="entry name" value="MFS_dom"/>
</dbReference>
<feature type="transmembrane region" description="Helical" evidence="8">
    <location>
        <begin position="211"/>
        <end position="230"/>
    </location>
</feature>
<dbReference type="EMBL" id="AZEE01000028">
    <property type="protein sequence ID" value="KRK97794.1"/>
    <property type="molecule type" value="Genomic_DNA"/>
</dbReference>
<accession>A0A0R1LZM2</accession>
<feature type="transmembrane region" description="Helical" evidence="8">
    <location>
        <begin position="335"/>
        <end position="359"/>
    </location>
</feature>
<protein>
    <submittedName>
        <fullName evidence="10">Transporter, major facilitator family protein</fullName>
    </submittedName>
</protein>
<comment type="subcellular location">
    <subcellularLocation>
        <location evidence="1">Cell membrane</location>
        <topology evidence="1">Multi-pass membrane protein</topology>
    </subcellularLocation>
</comment>
<name>A0A0R1LZM2_9LACO</name>
<dbReference type="RefSeq" id="WP_054699750.1">
    <property type="nucleotide sequence ID" value="NZ_AZEE01000028.1"/>
</dbReference>
<feature type="domain" description="Major facilitator superfamily (MFS) profile" evidence="9">
    <location>
        <begin position="18"/>
        <end position="388"/>
    </location>
</feature>
<dbReference type="PROSITE" id="PS50850">
    <property type="entry name" value="MFS"/>
    <property type="match status" value="1"/>
</dbReference>
<feature type="transmembrane region" description="Helical" evidence="8">
    <location>
        <begin position="279"/>
        <end position="298"/>
    </location>
</feature>
<dbReference type="Proteomes" id="UP000051160">
    <property type="component" value="Unassembled WGS sequence"/>
</dbReference>
<organism evidence="10 11">
    <name type="scientific">Secundilactobacillus odoratitofui DSM 19909 = JCM 15043</name>
    <dbReference type="NCBI Taxonomy" id="1423776"/>
    <lineage>
        <taxon>Bacteria</taxon>
        <taxon>Bacillati</taxon>
        <taxon>Bacillota</taxon>
        <taxon>Bacilli</taxon>
        <taxon>Lactobacillales</taxon>
        <taxon>Lactobacillaceae</taxon>
        <taxon>Secundilactobacillus</taxon>
    </lineage>
</organism>
<evidence type="ECO:0000313" key="10">
    <source>
        <dbReference type="EMBL" id="KRK97794.1"/>
    </source>
</evidence>
<dbReference type="Pfam" id="PF07690">
    <property type="entry name" value="MFS_1"/>
    <property type="match status" value="1"/>
</dbReference>
<reference evidence="10 11" key="1">
    <citation type="journal article" date="2015" name="Genome Announc.">
        <title>Expanding the biotechnology potential of lactobacilli through comparative genomics of 213 strains and associated genera.</title>
        <authorList>
            <person name="Sun Z."/>
            <person name="Harris H.M."/>
            <person name="McCann A."/>
            <person name="Guo C."/>
            <person name="Argimon S."/>
            <person name="Zhang W."/>
            <person name="Yang X."/>
            <person name="Jeffery I.B."/>
            <person name="Cooney J.C."/>
            <person name="Kagawa T.F."/>
            <person name="Liu W."/>
            <person name="Song Y."/>
            <person name="Salvetti E."/>
            <person name="Wrobel A."/>
            <person name="Rasinkangas P."/>
            <person name="Parkhill J."/>
            <person name="Rea M.C."/>
            <person name="O'Sullivan O."/>
            <person name="Ritari J."/>
            <person name="Douillard F.P."/>
            <person name="Paul Ross R."/>
            <person name="Yang R."/>
            <person name="Briner A.E."/>
            <person name="Felis G.E."/>
            <person name="de Vos W.M."/>
            <person name="Barrangou R."/>
            <person name="Klaenhammer T.R."/>
            <person name="Caufield P.W."/>
            <person name="Cui Y."/>
            <person name="Zhang H."/>
            <person name="O'Toole P.W."/>
        </authorList>
    </citation>
    <scope>NUCLEOTIDE SEQUENCE [LARGE SCALE GENOMIC DNA]</scope>
    <source>
        <strain evidence="10 11">DSM 19909</strain>
    </source>
</reference>
<dbReference type="Gene3D" id="1.20.1250.20">
    <property type="entry name" value="MFS general substrate transporter like domains"/>
    <property type="match status" value="1"/>
</dbReference>
<dbReference type="InterPro" id="IPR011701">
    <property type="entry name" value="MFS"/>
</dbReference>